<reference evidence="10 11" key="1">
    <citation type="submission" date="2016-11" db="EMBL/GenBank/DDBJ databases">
        <authorList>
            <person name="Jaros S."/>
            <person name="Januszkiewicz K."/>
            <person name="Wedrychowicz H."/>
        </authorList>
    </citation>
    <scope>NUCLEOTIDE SEQUENCE [LARGE SCALE GENOMIC DNA]</scope>
    <source>
        <strain evidence="10 11">DSM 16112</strain>
    </source>
</reference>
<sequence length="243" mass="27378">MRCSPLQRRQRGFTLMEVMVAIALLAVVSGMSWRGLDGMVRAHEAIRQQAQGLSVVQTSMAQWHTDLNHLAELPHLRPLEWDGKVLRLSRFAPRALASEASALQVVAWSDRNIGGQRHWVRWQSEPLHSRQQWQAAWERAREWAYAGGLTTSPREVVLLPMTQWEIFYAREGRWVNPQSSSQVQTDTGDTSGDTTGSQPQTTSTQEAAVPDSIRLRIQLAPGQAISGWLVRDWLNPQQGAARL</sequence>
<keyword evidence="4" id="KW-0997">Cell inner membrane</keyword>
<keyword evidence="7 9" id="KW-0472">Membrane</keyword>
<feature type="transmembrane region" description="Helical" evidence="9">
    <location>
        <begin position="12"/>
        <end position="33"/>
    </location>
</feature>
<evidence type="ECO:0000256" key="7">
    <source>
        <dbReference type="ARBA" id="ARBA00023136"/>
    </source>
</evidence>
<protein>
    <submittedName>
        <fullName evidence="10">General secretion pathway protein J</fullName>
    </submittedName>
</protein>
<dbReference type="GO" id="GO:0005886">
    <property type="term" value="C:plasma membrane"/>
    <property type="evidence" value="ECO:0007669"/>
    <property type="project" value="UniProtKB-SubCell"/>
</dbReference>
<evidence type="ECO:0000256" key="2">
    <source>
        <dbReference type="ARBA" id="ARBA00022475"/>
    </source>
</evidence>
<dbReference type="InterPro" id="IPR045584">
    <property type="entry name" value="Pilin-like"/>
</dbReference>
<accession>A0A1M5DZ52</accession>
<gene>
    <name evidence="10" type="ORF">SAMN02745117_02489</name>
</gene>
<feature type="region of interest" description="Disordered" evidence="8">
    <location>
        <begin position="178"/>
        <end position="209"/>
    </location>
</feature>
<keyword evidence="11" id="KW-1185">Reference proteome</keyword>
<proteinExistence type="predicted"/>
<dbReference type="AlphaFoldDB" id="A0A1M5DZ52"/>
<evidence type="ECO:0000256" key="3">
    <source>
        <dbReference type="ARBA" id="ARBA00022481"/>
    </source>
</evidence>
<keyword evidence="3" id="KW-0488">Methylation</keyword>
<evidence type="ECO:0000256" key="9">
    <source>
        <dbReference type="SAM" id="Phobius"/>
    </source>
</evidence>
<dbReference type="OrthoDB" id="9151668at2"/>
<dbReference type="SUPFAM" id="SSF54523">
    <property type="entry name" value="Pili subunits"/>
    <property type="match status" value="1"/>
</dbReference>
<dbReference type="InterPro" id="IPR051621">
    <property type="entry name" value="T2SS_protein_J"/>
</dbReference>
<dbReference type="PANTHER" id="PTHR39583:SF2">
    <property type="entry name" value="TYPE II SECRETION SYSTEM PROTEIN J"/>
    <property type="match status" value="1"/>
</dbReference>
<name>A0A1M5DZ52_9BURK</name>
<dbReference type="InterPro" id="IPR012902">
    <property type="entry name" value="N_methyl_site"/>
</dbReference>
<evidence type="ECO:0000256" key="4">
    <source>
        <dbReference type="ARBA" id="ARBA00022519"/>
    </source>
</evidence>
<dbReference type="STRING" id="1122156.SAMN02745117_02489"/>
<dbReference type="RefSeq" id="WP_073356997.1">
    <property type="nucleotide sequence ID" value="NZ_FQUZ01000037.1"/>
</dbReference>
<organism evidence="10 11">
    <name type="scientific">Lampropedia hyalina DSM 16112</name>
    <dbReference type="NCBI Taxonomy" id="1122156"/>
    <lineage>
        <taxon>Bacteria</taxon>
        <taxon>Pseudomonadati</taxon>
        <taxon>Pseudomonadota</taxon>
        <taxon>Betaproteobacteria</taxon>
        <taxon>Burkholderiales</taxon>
        <taxon>Comamonadaceae</taxon>
        <taxon>Lampropedia</taxon>
    </lineage>
</organism>
<evidence type="ECO:0000256" key="6">
    <source>
        <dbReference type="ARBA" id="ARBA00022989"/>
    </source>
</evidence>
<comment type="subcellular location">
    <subcellularLocation>
        <location evidence="1">Cell inner membrane</location>
        <topology evidence="1">Single-pass membrane protein</topology>
    </subcellularLocation>
</comment>
<keyword evidence="2" id="KW-1003">Cell membrane</keyword>
<dbReference type="EMBL" id="FQUZ01000037">
    <property type="protein sequence ID" value="SHF72154.1"/>
    <property type="molecule type" value="Genomic_DNA"/>
</dbReference>
<dbReference type="Proteomes" id="UP000184327">
    <property type="component" value="Unassembled WGS sequence"/>
</dbReference>
<evidence type="ECO:0000256" key="8">
    <source>
        <dbReference type="SAM" id="MobiDB-lite"/>
    </source>
</evidence>
<dbReference type="PANTHER" id="PTHR39583">
    <property type="entry name" value="TYPE II SECRETION SYSTEM PROTEIN J-RELATED"/>
    <property type="match status" value="1"/>
</dbReference>
<evidence type="ECO:0000313" key="11">
    <source>
        <dbReference type="Proteomes" id="UP000184327"/>
    </source>
</evidence>
<feature type="compositionally biased region" description="Low complexity" evidence="8">
    <location>
        <begin position="185"/>
        <end position="205"/>
    </location>
</feature>
<evidence type="ECO:0000256" key="5">
    <source>
        <dbReference type="ARBA" id="ARBA00022692"/>
    </source>
</evidence>
<dbReference type="Pfam" id="PF07963">
    <property type="entry name" value="N_methyl"/>
    <property type="match status" value="1"/>
</dbReference>
<evidence type="ECO:0000256" key="1">
    <source>
        <dbReference type="ARBA" id="ARBA00004377"/>
    </source>
</evidence>
<evidence type="ECO:0000313" key="10">
    <source>
        <dbReference type="EMBL" id="SHF72154.1"/>
    </source>
</evidence>
<keyword evidence="6 9" id="KW-1133">Transmembrane helix</keyword>
<keyword evidence="5 9" id="KW-0812">Transmembrane</keyword>
<dbReference type="GO" id="GO:0015628">
    <property type="term" value="P:protein secretion by the type II secretion system"/>
    <property type="evidence" value="ECO:0007669"/>
    <property type="project" value="TreeGrafter"/>
</dbReference>
<dbReference type="NCBIfam" id="TIGR02532">
    <property type="entry name" value="IV_pilin_GFxxxE"/>
    <property type="match status" value="1"/>
</dbReference>